<feature type="domain" description="RNase H type-1" evidence="2">
    <location>
        <begin position="113"/>
        <end position="253"/>
    </location>
</feature>
<dbReference type="GO" id="GO:0003676">
    <property type="term" value="F:nucleic acid binding"/>
    <property type="evidence" value="ECO:0007669"/>
    <property type="project" value="InterPro"/>
</dbReference>
<dbReference type="AlphaFoldDB" id="A0A9J6GGU3"/>
<sequence length="369" mass="40863">MSRSSLVSRSLAAGKCQSHHGEKNSATHACFLRGGVRDIIAERKAGHDRRRLYTPAGQSLLELDGEQLGEEIEVLRAIAPWDDVQVRVTKPVTRRRTKGDHTAQRTALAERADFQDNAIFTDAAWDPDTFRGAVAAVRGQQRDAQAFQYCQEQPVRSLELQAILYALEKLSECARTSPLSVRGQTFTIFTDSLDALKNLTKTPRAGTLAHNVKVACATLHELYGVTVRVDWVPGHAGGIGNGAAHDAASELLRFRSSPLDTVPQASLLFDPDEERERMKVQAKRELRAKVPHNPTHFPKGFPRGAEVLIHKARTGAALREDVLASGEHTLHPKELVAVTHKWTSPIRTRRATRQPLRRAARAIPVPLQR</sequence>
<proteinExistence type="predicted"/>
<dbReference type="EMBL" id="JABSTR010000006">
    <property type="protein sequence ID" value="KAH9373744.1"/>
    <property type="molecule type" value="Genomic_DNA"/>
</dbReference>
<dbReference type="SUPFAM" id="SSF53098">
    <property type="entry name" value="Ribonuclease H-like"/>
    <property type="match status" value="1"/>
</dbReference>
<evidence type="ECO:0000313" key="3">
    <source>
        <dbReference type="EMBL" id="KAH9373744.1"/>
    </source>
</evidence>
<dbReference type="InterPro" id="IPR036397">
    <property type="entry name" value="RNaseH_sf"/>
</dbReference>
<dbReference type="InterPro" id="IPR012337">
    <property type="entry name" value="RNaseH-like_sf"/>
</dbReference>
<evidence type="ECO:0000313" key="4">
    <source>
        <dbReference type="Proteomes" id="UP000821853"/>
    </source>
</evidence>
<organism evidence="3 4">
    <name type="scientific">Haemaphysalis longicornis</name>
    <name type="common">Bush tick</name>
    <dbReference type="NCBI Taxonomy" id="44386"/>
    <lineage>
        <taxon>Eukaryota</taxon>
        <taxon>Metazoa</taxon>
        <taxon>Ecdysozoa</taxon>
        <taxon>Arthropoda</taxon>
        <taxon>Chelicerata</taxon>
        <taxon>Arachnida</taxon>
        <taxon>Acari</taxon>
        <taxon>Parasitiformes</taxon>
        <taxon>Ixodida</taxon>
        <taxon>Ixodoidea</taxon>
        <taxon>Ixodidae</taxon>
        <taxon>Haemaphysalinae</taxon>
        <taxon>Haemaphysalis</taxon>
    </lineage>
</organism>
<dbReference type="OMA" id="NSATHAC"/>
<accession>A0A9J6GGU3</accession>
<feature type="compositionally biased region" description="Low complexity" evidence="1">
    <location>
        <begin position="1"/>
        <end position="13"/>
    </location>
</feature>
<reference evidence="3 4" key="1">
    <citation type="journal article" date="2020" name="Cell">
        <title>Large-Scale Comparative Analyses of Tick Genomes Elucidate Their Genetic Diversity and Vector Capacities.</title>
        <authorList>
            <consortium name="Tick Genome and Microbiome Consortium (TIGMIC)"/>
            <person name="Jia N."/>
            <person name="Wang J."/>
            <person name="Shi W."/>
            <person name="Du L."/>
            <person name="Sun Y."/>
            <person name="Zhan W."/>
            <person name="Jiang J.F."/>
            <person name="Wang Q."/>
            <person name="Zhang B."/>
            <person name="Ji P."/>
            <person name="Bell-Sakyi L."/>
            <person name="Cui X.M."/>
            <person name="Yuan T.T."/>
            <person name="Jiang B.G."/>
            <person name="Yang W.F."/>
            <person name="Lam T.T."/>
            <person name="Chang Q.C."/>
            <person name="Ding S.J."/>
            <person name="Wang X.J."/>
            <person name="Zhu J.G."/>
            <person name="Ruan X.D."/>
            <person name="Zhao L."/>
            <person name="Wei J.T."/>
            <person name="Ye R.Z."/>
            <person name="Que T.C."/>
            <person name="Du C.H."/>
            <person name="Zhou Y.H."/>
            <person name="Cheng J.X."/>
            <person name="Dai P.F."/>
            <person name="Guo W.B."/>
            <person name="Han X.H."/>
            <person name="Huang E.J."/>
            <person name="Li L.F."/>
            <person name="Wei W."/>
            <person name="Gao Y.C."/>
            <person name="Liu J.Z."/>
            <person name="Shao H.Z."/>
            <person name="Wang X."/>
            <person name="Wang C.C."/>
            <person name="Yang T.C."/>
            <person name="Huo Q.B."/>
            <person name="Li W."/>
            <person name="Chen H.Y."/>
            <person name="Chen S.E."/>
            <person name="Zhou L.G."/>
            <person name="Ni X.B."/>
            <person name="Tian J.H."/>
            <person name="Sheng Y."/>
            <person name="Liu T."/>
            <person name="Pan Y.S."/>
            <person name="Xia L.Y."/>
            <person name="Li J."/>
            <person name="Zhao F."/>
            <person name="Cao W.C."/>
        </authorList>
    </citation>
    <scope>NUCLEOTIDE SEQUENCE [LARGE SCALE GENOMIC DNA]</scope>
    <source>
        <strain evidence="3">HaeL-2018</strain>
    </source>
</reference>
<name>A0A9J6GGU3_HAELO</name>
<dbReference type="CDD" id="cd09276">
    <property type="entry name" value="Rnase_HI_RT_non_LTR"/>
    <property type="match status" value="1"/>
</dbReference>
<dbReference type="OrthoDB" id="4368687at2759"/>
<dbReference type="GO" id="GO:0004523">
    <property type="term" value="F:RNA-DNA hybrid ribonuclease activity"/>
    <property type="evidence" value="ECO:0007669"/>
    <property type="project" value="InterPro"/>
</dbReference>
<evidence type="ECO:0000256" key="1">
    <source>
        <dbReference type="SAM" id="MobiDB-lite"/>
    </source>
</evidence>
<keyword evidence="4" id="KW-1185">Reference proteome</keyword>
<feature type="region of interest" description="Disordered" evidence="1">
    <location>
        <begin position="1"/>
        <end position="24"/>
    </location>
</feature>
<dbReference type="InterPro" id="IPR002156">
    <property type="entry name" value="RNaseH_domain"/>
</dbReference>
<dbReference type="Proteomes" id="UP000821853">
    <property type="component" value="Chromosome 4"/>
</dbReference>
<dbReference type="VEuPathDB" id="VectorBase:HLOH_057908"/>
<dbReference type="Pfam" id="PF00075">
    <property type="entry name" value="RNase_H"/>
    <property type="match status" value="1"/>
</dbReference>
<protein>
    <recommendedName>
        <fullName evidence="2">RNase H type-1 domain-containing protein</fullName>
    </recommendedName>
</protein>
<comment type="caution">
    <text evidence="3">The sequence shown here is derived from an EMBL/GenBank/DDBJ whole genome shotgun (WGS) entry which is preliminary data.</text>
</comment>
<gene>
    <name evidence="3" type="ORF">HPB48_016590</name>
</gene>
<dbReference type="Gene3D" id="3.30.420.10">
    <property type="entry name" value="Ribonuclease H-like superfamily/Ribonuclease H"/>
    <property type="match status" value="1"/>
</dbReference>
<evidence type="ECO:0000259" key="2">
    <source>
        <dbReference type="PROSITE" id="PS50879"/>
    </source>
</evidence>
<dbReference type="PROSITE" id="PS50879">
    <property type="entry name" value="RNASE_H_1"/>
    <property type="match status" value="1"/>
</dbReference>